<reference evidence="5" key="1">
    <citation type="journal article" date="2019" name="Int. J. Syst. Evol. Microbiol.">
        <title>The Global Catalogue of Microorganisms (GCM) 10K type strain sequencing project: providing services to taxonomists for standard genome sequencing and annotation.</title>
        <authorList>
            <consortium name="The Broad Institute Genomics Platform"/>
            <consortium name="The Broad Institute Genome Sequencing Center for Infectious Disease"/>
            <person name="Wu L."/>
            <person name="Ma J."/>
        </authorList>
    </citation>
    <scope>NUCLEOTIDE SEQUENCE [LARGE SCALE GENOMIC DNA]</scope>
    <source>
        <strain evidence="5">CCM 7435</strain>
    </source>
</reference>
<protein>
    <submittedName>
        <fullName evidence="4">tRNA (N6-threonylcarbamoyladenosine(37)-N6)-methyltransferase TrmO</fullName>
    </submittedName>
</protein>
<dbReference type="SUPFAM" id="SSF118196">
    <property type="entry name" value="YaeB-like"/>
    <property type="match status" value="1"/>
</dbReference>
<accession>A0ABW4YYQ2</accession>
<dbReference type="Pfam" id="PF01980">
    <property type="entry name" value="TrmO_N"/>
    <property type="match status" value="1"/>
</dbReference>
<dbReference type="EMBL" id="JBHUHD010000001">
    <property type="protein sequence ID" value="MFD2141319.1"/>
    <property type="molecule type" value="Genomic_DNA"/>
</dbReference>
<keyword evidence="1" id="KW-0949">S-adenosyl-L-methionine</keyword>
<evidence type="ECO:0000259" key="3">
    <source>
        <dbReference type="PROSITE" id="PS51668"/>
    </source>
</evidence>
<dbReference type="InterPro" id="IPR040372">
    <property type="entry name" value="YaeB-like"/>
</dbReference>
<evidence type="ECO:0000313" key="5">
    <source>
        <dbReference type="Proteomes" id="UP001597299"/>
    </source>
</evidence>
<dbReference type="InterPro" id="IPR023370">
    <property type="entry name" value="TrmO-like_N"/>
</dbReference>
<dbReference type="CDD" id="cd09281">
    <property type="entry name" value="UPF0066"/>
    <property type="match status" value="1"/>
</dbReference>
<dbReference type="Gene3D" id="2.40.30.70">
    <property type="entry name" value="YaeB-like"/>
    <property type="match status" value="1"/>
</dbReference>
<dbReference type="PANTHER" id="PTHR12818">
    <property type="entry name" value="TRNA (ADENINE(37)-N6)-METHYLTRANSFERASE"/>
    <property type="match status" value="1"/>
</dbReference>
<organism evidence="4 5">
    <name type="scientific">Ancylobacter oerskovii</name>
    <dbReference type="NCBI Taxonomy" id="459519"/>
    <lineage>
        <taxon>Bacteria</taxon>
        <taxon>Pseudomonadati</taxon>
        <taxon>Pseudomonadota</taxon>
        <taxon>Alphaproteobacteria</taxon>
        <taxon>Hyphomicrobiales</taxon>
        <taxon>Xanthobacteraceae</taxon>
        <taxon>Ancylobacter</taxon>
    </lineage>
</organism>
<dbReference type="Proteomes" id="UP001597299">
    <property type="component" value="Unassembled WGS sequence"/>
</dbReference>
<evidence type="ECO:0000256" key="2">
    <source>
        <dbReference type="ARBA" id="ARBA00033753"/>
    </source>
</evidence>
<evidence type="ECO:0000313" key="4">
    <source>
        <dbReference type="EMBL" id="MFD2141319.1"/>
    </source>
</evidence>
<comment type="caution">
    <text evidence="4">The sequence shown here is derived from an EMBL/GenBank/DDBJ whole genome shotgun (WGS) entry which is preliminary data.</text>
</comment>
<dbReference type="PANTHER" id="PTHR12818:SF0">
    <property type="entry name" value="TRNA (ADENINE(37)-N6)-METHYLTRANSFERASE"/>
    <property type="match status" value="1"/>
</dbReference>
<proteinExistence type="inferred from homology"/>
<dbReference type="InterPro" id="IPR036413">
    <property type="entry name" value="YaeB-like_sf"/>
</dbReference>
<dbReference type="PROSITE" id="PS51668">
    <property type="entry name" value="TSAA_2"/>
    <property type="match status" value="1"/>
</dbReference>
<sequence length="204" mass="22234">MKTISPAEATDPTDQADAAEFGVRPGEVTRPLPASPDAGVNFIGRLRTPWTRRKDCPRNGRESDAVCTVELDPAFVPALEGLEGTTHLWLLYWMDRAPRELLVQVPRTYGRGRGTFALRSPARPNPIAMSAVRLLGMDGNRLSVVGLDCLDGTPLLDIKPYFASTDCHPDAVVGWHRALDIERQAADSGDGRANSNDFSIISKP</sequence>
<name>A0ABW4YYQ2_9HYPH</name>
<dbReference type="NCBIfam" id="TIGR00104">
    <property type="entry name" value="tRNA_TsaA"/>
    <property type="match status" value="1"/>
</dbReference>
<dbReference type="InterPro" id="IPR036414">
    <property type="entry name" value="YaeB_N_sf"/>
</dbReference>
<feature type="domain" description="TsaA-like" evidence="3">
    <location>
        <begin position="40"/>
        <end position="170"/>
    </location>
</feature>
<keyword evidence="5" id="KW-1185">Reference proteome</keyword>
<evidence type="ECO:0000256" key="1">
    <source>
        <dbReference type="ARBA" id="ARBA00022691"/>
    </source>
</evidence>
<comment type="similarity">
    <text evidence="2">Belongs to the tRNA methyltransferase O family.</text>
</comment>
<dbReference type="RefSeq" id="WP_213350172.1">
    <property type="nucleotide sequence ID" value="NZ_JAHBGB010000002.1"/>
</dbReference>
<gene>
    <name evidence="4" type="primary">tsaA</name>
    <name evidence="4" type="ORF">ACFSNC_12955</name>
</gene>